<dbReference type="Proteomes" id="UP000321234">
    <property type="component" value="Unassembled WGS sequence"/>
</dbReference>
<dbReference type="Gene3D" id="3.40.50.12780">
    <property type="entry name" value="N-terminal domain of ligase-like"/>
    <property type="match status" value="1"/>
</dbReference>
<comment type="similarity">
    <text evidence="1">Belongs to the ATP-dependent AMP-binding enzyme family.</text>
</comment>
<dbReference type="Gene3D" id="3.30.300.30">
    <property type="match status" value="1"/>
</dbReference>
<keyword evidence="6" id="KW-1185">Reference proteome</keyword>
<evidence type="ECO:0000256" key="2">
    <source>
        <dbReference type="ARBA" id="ARBA00022598"/>
    </source>
</evidence>
<dbReference type="InterPro" id="IPR042099">
    <property type="entry name" value="ANL_N_sf"/>
</dbReference>
<dbReference type="CDD" id="cd17631">
    <property type="entry name" value="FACL_FadD13-like"/>
    <property type="match status" value="1"/>
</dbReference>
<evidence type="ECO:0000313" key="5">
    <source>
        <dbReference type="EMBL" id="TXR57046.1"/>
    </source>
</evidence>
<dbReference type="SUPFAM" id="SSF56801">
    <property type="entry name" value="Acetyl-CoA synthetase-like"/>
    <property type="match status" value="1"/>
</dbReference>
<dbReference type="InterPro" id="IPR025110">
    <property type="entry name" value="AMP-bd_C"/>
</dbReference>
<keyword evidence="2 5" id="KW-0436">Ligase</keyword>
<organism evidence="5 6">
    <name type="scientific">Quadrisphaera setariae</name>
    <dbReference type="NCBI Taxonomy" id="2593304"/>
    <lineage>
        <taxon>Bacteria</taxon>
        <taxon>Bacillati</taxon>
        <taxon>Actinomycetota</taxon>
        <taxon>Actinomycetes</taxon>
        <taxon>Kineosporiales</taxon>
        <taxon>Kineosporiaceae</taxon>
        <taxon>Quadrisphaera</taxon>
    </lineage>
</organism>
<dbReference type="PANTHER" id="PTHR43767">
    <property type="entry name" value="LONG-CHAIN-FATTY-ACID--COA LIGASE"/>
    <property type="match status" value="1"/>
</dbReference>
<dbReference type="InterPro" id="IPR000873">
    <property type="entry name" value="AMP-dep_synth/lig_dom"/>
</dbReference>
<comment type="caution">
    <text evidence="5">The sequence shown here is derived from an EMBL/GenBank/DDBJ whole genome shotgun (WGS) entry which is preliminary data.</text>
</comment>
<dbReference type="PROSITE" id="PS00455">
    <property type="entry name" value="AMP_BINDING"/>
    <property type="match status" value="1"/>
</dbReference>
<evidence type="ECO:0000313" key="6">
    <source>
        <dbReference type="Proteomes" id="UP000321234"/>
    </source>
</evidence>
<feature type="domain" description="AMP-binding enzyme C-terminal" evidence="4">
    <location>
        <begin position="423"/>
        <end position="498"/>
    </location>
</feature>
<dbReference type="AlphaFoldDB" id="A0A5C8ZJE9"/>
<name>A0A5C8ZJE9_9ACTN</name>
<evidence type="ECO:0000259" key="3">
    <source>
        <dbReference type="Pfam" id="PF00501"/>
    </source>
</evidence>
<dbReference type="InterPro" id="IPR050237">
    <property type="entry name" value="ATP-dep_AMP-bd_enzyme"/>
</dbReference>
<dbReference type="Pfam" id="PF13193">
    <property type="entry name" value="AMP-binding_C"/>
    <property type="match status" value="1"/>
</dbReference>
<dbReference type="InterPro" id="IPR020845">
    <property type="entry name" value="AMP-binding_CS"/>
</dbReference>
<reference evidence="5 6" key="1">
    <citation type="submission" date="2019-07" db="EMBL/GenBank/DDBJ databases">
        <title>Quadrisphaera sp. strain DD2A genome sequencing and assembly.</title>
        <authorList>
            <person name="Kim I."/>
        </authorList>
    </citation>
    <scope>NUCLEOTIDE SEQUENCE [LARGE SCALE GENOMIC DNA]</scope>
    <source>
        <strain evidence="5 6">DD2A</strain>
    </source>
</reference>
<evidence type="ECO:0000259" key="4">
    <source>
        <dbReference type="Pfam" id="PF13193"/>
    </source>
</evidence>
<proteinExistence type="inferred from homology"/>
<dbReference type="Pfam" id="PF00501">
    <property type="entry name" value="AMP-binding"/>
    <property type="match status" value="1"/>
</dbReference>
<gene>
    <name evidence="5" type="ORF">FMM08_06070</name>
</gene>
<accession>A0A5C8ZJE9</accession>
<dbReference type="OrthoDB" id="9803968at2"/>
<protein>
    <submittedName>
        <fullName evidence="5">Long-chain fatty acid--CoA ligase</fullName>
    </submittedName>
</protein>
<dbReference type="InterPro" id="IPR045851">
    <property type="entry name" value="AMP-bd_C_sf"/>
</dbReference>
<feature type="domain" description="AMP-dependent synthetase/ligase" evidence="3">
    <location>
        <begin position="14"/>
        <end position="372"/>
    </location>
</feature>
<sequence>MVEGQGIGSWLRLRAVRSAGRVALVFNGAELTYDALADRVDGIAAGLRARGVERGDRVAYLGDNHPSFVEAMFATARLGAVFVPLNTRLAAPELAFMLADCGAGALISTPALAGRADEAAAGSAQPLVRVRVGADGEDGAGDGFEELLDAPPLTDLPAVGLDDPALIVYTSGTTGRPKGAVLTHGNLTWNALNVLVDYDVTSADRALMVSPLFHVASLGMGCLPVLLKGATLLLQERFAAPDALAAIERLRATSISGVPTTFQLMADDPSWSTTDLSSLRLMTCGGSPVPDRVREAYEARGLRFSGGYGMTEASPGITLLPPQHTAAHPRSAGLAHFFTRVRIRDTATGQLAANGAAGEVEALGPNVFQGYWGDPAASADARTADGWLRTGDVGVLDADGFLVIADRLKDMIISGGENVYPAEVENALMGLPGVTGAAVIGLPHERWGEVPHAVVTLAPGASLDAATVVERLSASLARYKVPRTLEVVAELPRTASGKVPKRLLRQRRTAAAGDS</sequence>
<evidence type="ECO:0000256" key="1">
    <source>
        <dbReference type="ARBA" id="ARBA00006432"/>
    </source>
</evidence>
<dbReference type="FunFam" id="3.30.300.30:FF:000008">
    <property type="entry name" value="2,3-dihydroxybenzoate-AMP ligase"/>
    <property type="match status" value="1"/>
</dbReference>
<dbReference type="EMBL" id="VKAC01000003">
    <property type="protein sequence ID" value="TXR57046.1"/>
    <property type="molecule type" value="Genomic_DNA"/>
</dbReference>
<dbReference type="PANTHER" id="PTHR43767:SF1">
    <property type="entry name" value="NONRIBOSOMAL PEPTIDE SYNTHASE PES1 (EUROFUNG)-RELATED"/>
    <property type="match status" value="1"/>
</dbReference>
<dbReference type="GO" id="GO:0016878">
    <property type="term" value="F:acid-thiol ligase activity"/>
    <property type="evidence" value="ECO:0007669"/>
    <property type="project" value="UniProtKB-ARBA"/>
</dbReference>
<dbReference type="RefSeq" id="WP_147925467.1">
    <property type="nucleotide sequence ID" value="NZ_VKAC01000003.1"/>
</dbReference>